<dbReference type="PANTHER" id="PTHR13359">
    <property type="entry name" value="39S RIBOSOMAL PROTEIN L40, MITOCHONDRIAL"/>
    <property type="match status" value="1"/>
</dbReference>
<name>A0A8S1ELU3_9PELO</name>
<feature type="region of interest" description="Disordered" evidence="9">
    <location>
        <begin position="171"/>
        <end position="192"/>
    </location>
</feature>
<dbReference type="Pfam" id="PF09812">
    <property type="entry name" value="MRP-L28"/>
    <property type="match status" value="1"/>
</dbReference>
<proteinExistence type="inferred from homology"/>
<comment type="similarity">
    <text evidence="2">Belongs to the mitochondrion-specific ribosomal protein mL40 family.</text>
</comment>
<dbReference type="InterPro" id="IPR019192">
    <property type="entry name" value="Ribosomal_mL40"/>
</dbReference>
<protein>
    <recommendedName>
        <fullName evidence="7">Large ribosomal subunit protein mL40</fullName>
    </recommendedName>
    <alternativeName>
        <fullName evidence="8">39S ribosomal protein L40, mitochondrial</fullName>
    </alternativeName>
</protein>
<dbReference type="InterPro" id="IPR039145">
    <property type="entry name" value="Ribosomal_mL40_metazoa/plant"/>
</dbReference>
<gene>
    <name evidence="10" type="ORF">CBOVIS_LOCUS5587</name>
</gene>
<evidence type="ECO:0000256" key="8">
    <source>
        <dbReference type="ARBA" id="ARBA00083752"/>
    </source>
</evidence>
<keyword evidence="4" id="KW-0689">Ribosomal protein</keyword>
<feature type="region of interest" description="Disordered" evidence="9">
    <location>
        <begin position="62"/>
        <end position="90"/>
    </location>
</feature>
<evidence type="ECO:0000256" key="6">
    <source>
        <dbReference type="ARBA" id="ARBA00023274"/>
    </source>
</evidence>
<dbReference type="Gene3D" id="6.10.250.3440">
    <property type="match status" value="1"/>
</dbReference>
<comment type="subcellular location">
    <subcellularLocation>
        <location evidence="1">Mitochondrion</location>
    </subcellularLocation>
</comment>
<reference evidence="10 11" key="1">
    <citation type="submission" date="2020-04" db="EMBL/GenBank/DDBJ databases">
        <authorList>
            <person name="Laetsch R D."/>
            <person name="Stevens L."/>
            <person name="Kumar S."/>
            <person name="Blaxter L. M."/>
        </authorList>
    </citation>
    <scope>NUCLEOTIDE SEQUENCE [LARGE SCALE GENOMIC DNA]</scope>
</reference>
<keyword evidence="5" id="KW-0496">Mitochondrion</keyword>
<dbReference type="FunFam" id="6.10.250.3440:FF:000001">
    <property type="entry name" value="Mitochondrial ribosomal protein L40"/>
    <property type="match status" value="1"/>
</dbReference>
<dbReference type="AlphaFoldDB" id="A0A8S1ELU3"/>
<keyword evidence="6" id="KW-0687">Ribonucleoprotein</keyword>
<evidence type="ECO:0000256" key="9">
    <source>
        <dbReference type="SAM" id="MobiDB-lite"/>
    </source>
</evidence>
<dbReference type="GO" id="GO:0005762">
    <property type="term" value="C:mitochondrial large ribosomal subunit"/>
    <property type="evidence" value="ECO:0007669"/>
    <property type="project" value="InterPro"/>
</dbReference>
<evidence type="ECO:0000313" key="10">
    <source>
        <dbReference type="EMBL" id="CAB3403067.1"/>
    </source>
</evidence>
<organism evidence="10 11">
    <name type="scientific">Caenorhabditis bovis</name>
    <dbReference type="NCBI Taxonomy" id="2654633"/>
    <lineage>
        <taxon>Eukaryota</taxon>
        <taxon>Metazoa</taxon>
        <taxon>Ecdysozoa</taxon>
        <taxon>Nematoda</taxon>
        <taxon>Chromadorea</taxon>
        <taxon>Rhabditida</taxon>
        <taxon>Rhabditina</taxon>
        <taxon>Rhabditomorpha</taxon>
        <taxon>Rhabditoidea</taxon>
        <taxon>Rhabditidae</taxon>
        <taxon>Peloderinae</taxon>
        <taxon>Caenorhabditis</taxon>
    </lineage>
</organism>
<dbReference type="OrthoDB" id="5977625at2759"/>
<dbReference type="EMBL" id="CADEPM010000003">
    <property type="protein sequence ID" value="CAB3403067.1"/>
    <property type="molecule type" value="Genomic_DNA"/>
</dbReference>
<evidence type="ECO:0000256" key="5">
    <source>
        <dbReference type="ARBA" id="ARBA00023128"/>
    </source>
</evidence>
<sequence length="192" mass="22254">MSLLSSLAKLSISRAQHEVVTRLFHQTTPSCSSVFMKRSKKMDPEVAKQREARRRKRLEKEIRQMQKHSKKPKPVDELTLDVKSAKNIEERRRPPAELTIEQIDERAVALKEYTKSRNLLQKNDDKWIKEVVEAQRKALRELKALSPELYENAVQPAVNDLPLIIEGPSITPPIKNYEAPDGDYIDTTRKWS</sequence>
<evidence type="ECO:0000313" key="11">
    <source>
        <dbReference type="Proteomes" id="UP000494206"/>
    </source>
</evidence>
<dbReference type="Proteomes" id="UP000494206">
    <property type="component" value="Unassembled WGS sequence"/>
</dbReference>
<comment type="caution">
    <text evidence="10">The sequence shown here is derived from an EMBL/GenBank/DDBJ whole genome shotgun (WGS) entry which is preliminary data.</text>
</comment>
<evidence type="ECO:0000256" key="4">
    <source>
        <dbReference type="ARBA" id="ARBA00022980"/>
    </source>
</evidence>
<accession>A0A8S1ELU3</accession>
<keyword evidence="3" id="KW-0809">Transit peptide</keyword>
<evidence type="ECO:0000256" key="3">
    <source>
        <dbReference type="ARBA" id="ARBA00022946"/>
    </source>
</evidence>
<keyword evidence="11" id="KW-1185">Reference proteome</keyword>
<dbReference type="PANTHER" id="PTHR13359:SF2">
    <property type="entry name" value="LARGE RIBOSOMAL SUBUNIT PROTEIN ML40"/>
    <property type="match status" value="1"/>
</dbReference>
<evidence type="ECO:0000256" key="7">
    <source>
        <dbReference type="ARBA" id="ARBA00035192"/>
    </source>
</evidence>
<evidence type="ECO:0000256" key="1">
    <source>
        <dbReference type="ARBA" id="ARBA00004173"/>
    </source>
</evidence>
<evidence type="ECO:0000256" key="2">
    <source>
        <dbReference type="ARBA" id="ARBA00009360"/>
    </source>
</evidence>